<keyword evidence="6" id="KW-1185">Reference proteome</keyword>
<dbReference type="OrthoDB" id="9799147at2"/>
<organism evidence="5 6">
    <name type="scientific">Candidatus Thiodictyon syntrophicum</name>
    <dbReference type="NCBI Taxonomy" id="1166950"/>
    <lineage>
        <taxon>Bacteria</taxon>
        <taxon>Pseudomonadati</taxon>
        <taxon>Pseudomonadota</taxon>
        <taxon>Gammaproteobacteria</taxon>
        <taxon>Chromatiales</taxon>
        <taxon>Chromatiaceae</taxon>
        <taxon>Thiodictyon</taxon>
    </lineage>
</organism>
<dbReference type="GO" id="GO:0016746">
    <property type="term" value="F:acyltransferase activity"/>
    <property type="evidence" value="ECO:0007669"/>
    <property type="project" value="UniProtKB-KW"/>
</dbReference>
<comment type="similarity">
    <text evidence="1">Belongs to the acetyltransferase family. GNAT subfamily.</text>
</comment>
<keyword evidence="4" id="KW-0012">Acyltransferase</keyword>
<name>A0A2K8U865_9GAMM</name>
<evidence type="ECO:0000256" key="2">
    <source>
        <dbReference type="ARBA" id="ARBA00022649"/>
    </source>
</evidence>
<accession>A0A2K8U865</accession>
<evidence type="ECO:0000313" key="6">
    <source>
        <dbReference type="Proteomes" id="UP000232638"/>
    </source>
</evidence>
<dbReference type="KEGG" id="tsy:THSYN_13070"/>
<dbReference type="Proteomes" id="UP000232638">
    <property type="component" value="Chromosome"/>
</dbReference>
<dbReference type="InterPro" id="IPR016181">
    <property type="entry name" value="Acyl_CoA_acyltransferase"/>
</dbReference>
<gene>
    <name evidence="5" type="ORF">THSYN_13070</name>
</gene>
<reference evidence="5 6" key="1">
    <citation type="submission" date="2017-03" db="EMBL/GenBank/DDBJ databases">
        <title>Complete genome sequence of Candidatus 'Thiodictyon syntrophicum' sp. nov. strain Cad16T, a photolithoautotroph purple sulfur bacterium isolated from an alpine meromictic lake.</title>
        <authorList>
            <person name="Luedin S.M."/>
            <person name="Pothier J.F."/>
            <person name="Danza F."/>
            <person name="Storelli N."/>
            <person name="Wittwer M."/>
            <person name="Tonolla M."/>
        </authorList>
    </citation>
    <scope>NUCLEOTIDE SEQUENCE [LARGE SCALE GENOMIC DNA]</scope>
    <source>
        <strain evidence="5 6">Cad16T</strain>
    </source>
</reference>
<keyword evidence="3 5" id="KW-0808">Transferase</keyword>
<evidence type="ECO:0000256" key="1">
    <source>
        <dbReference type="ARBA" id="ARBA00009342"/>
    </source>
</evidence>
<dbReference type="Gene3D" id="3.40.630.30">
    <property type="match status" value="1"/>
</dbReference>
<dbReference type="SUPFAM" id="SSF55729">
    <property type="entry name" value="Acyl-CoA N-acyltransferases (Nat)"/>
    <property type="match status" value="1"/>
</dbReference>
<dbReference type="PANTHER" id="PTHR36449:SF1">
    <property type="entry name" value="ACETYLTRANSFERASE"/>
    <property type="match status" value="1"/>
</dbReference>
<protein>
    <submittedName>
        <fullName evidence="5">GNAT family N-acetyltransferase</fullName>
    </submittedName>
</protein>
<evidence type="ECO:0000313" key="5">
    <source>
        <dbReference type="EMBL" id="AUB81798.1"/>
    </source>
</evidence>
<evidence type="ECO:0000256" key="4">
    <source>
        <dbReference type="ARBA" id="ARBA00023315"/>
    </source>
</evidence>
<evidence type="ECO:0000256" key="3">
    <source>
        <dbReference type="ARBA" id="ARBA00022679"/>
    </source>
</evidence>
<keyword evidence="2" id="KW-1277">Toxin-antitoxin system</keyword>
<proteinExistence type="inferred from homology"/>
<sequence>MNIGPFEPARHDRTGFSCGHAGLDEYLRRYAGQGIRNGLVQVYVAADDGGRVLGYYTLSAASVRHEEWSDEARRGLPKYPVPAVLIGRMASDARAREAGLRVGSRLLIHALKQSLRAAKILGVRCVIVDSKPDAAGFYQRFGFLPLQPGSPRLYLPVGAIERLAGQGA</sequence>
<dbReference type="PANTHER" id="PTHR36449">
    <property type="entry name" value="ACETYLTRANSFERASE-RELATED"/>
    <property type="match status" value="1"/>
</dbReference>
<dbReference type="EMBL" id="CP020370">
    <property type="protein sequence ID" value="AUB81798.1"/>
    <property type="molecule type" value="Genomic_DNA"/>
</dbReference>
<dbReference type="AlphaFoldDB" id="A0A2K8U865"/>
<dbReference type="RefSeq" id="WP_100919555.1">
    <property type="nucleotide sequence ID" value="NZ_CP020370.1"/>
</dbReference>